<feature type="domain" description="Transposase IS116/IS110/IS902 C-terminal" evidence="3">
    <location>
        <begin position="251"/>
        <end position="327"/>
    </location>
</feature>
<feature type="coiled-coil region" evidence="1">
    <location>
        <begin position="206"/>
        <end position="233"/>
    </location>
</feature>
<dbReference type="Pfam" id="PF02371">
    <property type="entry name" value="Transposase_20"/>
    <property type="match status" value="1"/>
</dbReference>
<dbReference type="Proteomes" id="UP000529783">
    <property type="component" value="Unassembled WGS sequence"/>
</dbReference>
<dbReference type="GO" id="GO:0003677">
    <property type="term" value="F:DNA binding"/>
    <property type="evidence" value="ECO:0007669"/>
    <property type="project" value="InterPro"/>
</dbReference>
<name>A0A7Y9JKH4_9ACTN</name>
<reference evidence="5 6" key="1">
    <citation type="submission" date="2020-07" db="EMBL/GenBank/DDBJ databases">
        <title>Sequencing the genomes of 1000 actinobacteria strains.</title>
        <authorList>
            <person name="Klenk H.-P."/>
        </authorList>
    </citation>
    <scope>NUCLEOTIDE SEQUENCE [LARGE SCALE GENOMIC DNA]</scope>
    <source>
        <strain evidence="5 6">DSM 40398</strain>
    </source>
</reference>
<feature type="domain" description="Transposase IS110-like N-terminal" evidence="2">
    <location>
        <begin position="23"/>
        <end position="174"/>
    </location>
</feature>
<dbReference type="NCBIfam" id="NF033542">
    <property type="entry name" value="transpos_IS110"/>
    <property type="match status" value="1"/>
</dbReference>
<dbReference type="InterPro" id="IPR047650">
    <property type="entry name" value="Transpos_IS110"/>
</dbReference>
<dbReference type="InterPro" id="IPR002525">
    <property type="entry name" value="Transp_IS110-like_N"/>
</dbReference>
<dbReference type="Pfam" id="PF01548">
    <property type="entry name" value="DEDD_Tnp_IS110"/>
    <property type="match status" value="1"/>
</dbReference>
<evidence type="ECO:0000256" key="1">
    <source>
        <dbReference type="SAM" id="Coils"/>
    </source>
</evidence>
<dbReference type="EMBL" id="JACCBA010000001">
    <property type="protein sequence ID" value="NYD51846.1"/>
    <property type="molecule type" value="Genomic_DNA"/>
</dbReference>
<dbReference type="PANTHER" id="PTHR33055:SF16">
    <property type="entry name" value="TRANSPOSASE FOR INSERTION SEQUENCE ELEMENT IS1547"/>
    <property type="match status" value="1"/>
</dbReference>
<evidence type="ECO:0000313" key="6">
    <source>
        <dbReference type="Proteomes" id="UP000529783"/>
    </source>
</evidence>
<evidence type="ECO:0000313" key="4">
    <source>
        <dbReference type="EMBL" id="NYD51671.1"/>
    </source>
</evidence>
<accession>A0A7Y9JKH4</accession>
<keyword evidence="1" id="KW-0175">Coiled coil</keyword>
<organism evidence="5 6">
    <name type="scientific">Actinomadura luteofluorescens</name>
    <dbReference type="NCBI Taxonomy" id="46163"/>
    <lineage>
        <taxon>Bacteria</taxon>
        <taxon>Bacillati</taxon>
        <taxon>Actinomycetota</taxon>
        <taxon>Actinomycetes</taxon>
        <taxon>Streptosporangiales</taxon>
        <taxon>Thermomonosporaceae</taxon>
        <taxon>Actinomadura</taxon>
    </lineage>
</organism>
<dbReference type="PANTHER" id="PTHR33055">
    <property type="entry name" value="TRANSPOSASE FOR INSERTION SEQUENCE ELEMENT IS1111A"/>
    <property type="match status" value="1"/>
</dbReference>
<dbReference type="GO" id="GO:0004803">
    <property type="term" value="F:transposase activity"/>
    <property type="evidence" value="ECO:0007669"/>
    <property type="project" value="InterPro"/>
</dbReference>
<sequence length="369" mass="40354">MFLEQEGLPTAVTIAAHNHPFVIGVDTHARNHALAILAATGQQIDSAEFPTTKAGMTRAIAWAARRTGGDLAALWVIECAATYGARFAHAVAEAGYQVLEAPRMNARAHRGVGKSDPLDARRIAEATLPLEEDQLRHPRHGDGERAALRVLLAARDHMTTERTAAVNALIALVRAVDLGVDARHPLSNQQIIDISRWRARDEPLAAATARAEAERLAKRIVTLNEELAANQKTMEVLVRSTPAAGLLDKIGIGPVTAAVCLTTWSHHGRVRSEAAFACLAGVNPIPASSGNTVRHRLNRGGDRRLNRALHMATITRMIHDPATREYVERRRAEGRTRKEIRRCLKRYLARQIYRHLNATATTALLLDGT</sequence>
<dbReference type="GO" id="GO:0006313">
    <property type="term" value="P:DNA transposition"/>
    <property type="evidence" value="ECO:0007669"/>
    <property type="project" value="InterPro"/>
</dbReference>
<dbReference type="AlphaFoldDB" id="A0A7Y9JKH4"/>
<dbReference type="EMBL" id="JACCBA010000001">
    <property type="protein sequence ID" value="NYD51671.1"/>
    <property type="molecule type" value="Genomic_DNA"/>
</dbReference>
<gene>
    <name evidence="4" type="ORF">BJY14_007654</name>
    <name evidence="5" type="ORF">BJY14_007829</name>
</gene>
<proteinExistence type="predicted"/>
<evidence type="ECO:0000259" key="2">
    <source>
        <dbReference type="Pfam" id="PF01548"/>
    </source>
</evidence>
<comment type="caution">
    <text evidence="5">The sequence shown here is derived from an EMBL/GenBank/DDBJ whole genome shotgun (WGS) entry which is preliminary data.</text>
</comment>
<evidence type="ECO:0000259" key="3">
    <source>
        <dbReference type="Pfam" id="PF02371"/>
    </source>
</evidence>
<protein>
    <submittedName>
        <fullName evidence="5">Transposase</fullName>
    </submittedName>
</protein>
<dbReference type="InterPro" id="IPR003346">
    <property type="entry name" value="Transposase_20"/>
</dbReference>
<keyword evidence="6" id="KW-1185">Reference proteome</keyword>
<evidence type="ECO:0000313" key="5">
    <source>
        <dbReference type="EMBL" id="NYD51846.1"/>
    </source>
</evidence>